<dbReference type="AlphaFoldDB" id="A0A345HRF1"/>
<evidence type="ECO:0000313" key="2">
    <source>
        <dbReference type="EMBL" id="AXG79275.1"/>
    </source>
</evidence>
<name>A0A345HRF1_9ACTN</name>
<proteinExistence type="predicted"/>
<evidence type="ECO:0000313" key="3">
    <source>
        <dbReference type="Proteomes" id="UP000253868"/>
    </source>
</evidence>
<protein>
    <submittedName>
        <fullName evidence="2">Uncharacterized protein</fullName>
    </submittedName>
</protein>
<dbReference type="EMBL" id="CP031194">
    <property type="protein sequence ID" value="AXG79275.1"/>
    <property type="molecule type" value="Genomic_DNA"/>
</dbReference>
<keyword evidence="3" id="KW-1185">Reference proteome</keyword>
<accession>A0A345HRF1</accession>
<feature type="compositionally biased region" description="Gly residues" evidence="1">
    <location>
        <begin position="137"/>
        <end position="148"/>
    </location>
</feature>
<dbReference type="RefSeq" id="WP_114660608.1">
    <property type="nucleotide sequence ID" value="NZ_CP031194.1"/>
</dbReference>
<sequence>MVCNAGRRAVDAHSAPARNIANILQTTVLGSTAMVRHTYEGDIDIIDGDFYSFRPQGPVDDITSRMRHLSTRDYDPVDEITQNMGYMTIDTNGWGGRSGGRGSYGMDRDDIDIISSGMQHLSTRDRDDPYRNDRYSNGGGYHGGGGSSSGRHTRYY</sequence>
<organism evidence="2 3">
    <name type="scientific">Streptomyces paludis</name>
    <dbReference type="NCBI Taxonomy" id="2282738"/>
    <lineage>
        <taxon>Bacteria</taxon>
        <taxon>Bacillati</taxon>
        <taxon>Actinomycetota</taxon>
        <taxon>Actinomycetes</taxon>
        <taxon>Kitasatosporales</taxon>
        <taxon>Streptomycetaceae</taxon>
        <taxon>Streptomyces</taxon>
    </lineage>
</organism>
<reference evidence="3" key="1">
    <citation type="submission" date="2018-07" db="EMBL/GenBank/DDBJ databases">
        <authorList>
            <person name="Zhao J."/>
        </authorList>
    </citation>
    <scope>NUCLEOTIDE SEQUENCE [LARGE SCALE GENOMIC DNA]</scope>
    <source>
        <strain evidence="3">GSSD-12</strain>
    </source>
</reference>
<dbReference type="Proteomes" id="UP000253868">
    <property type="component" value="Chromosome"/>
</dbReference>
<feature type="compositionally biased region" description="Basic and acidic residues" evidence="1">
    <location>
        <begin position="122"/>
        <end position="134"/>
    </location>
</feature>
<feature type="region of interest" description="Disordered" evidence="1">
    <location>
        <begin position="118"/>
        <end position="156"/>
    </location>
</feature>
<dbReference type="KEGG" id="spad:DVK44_18235"/>
<evidence type="ECO:0000256" key="1">
    <source>
        <dbReference type="SAM" id="MobiDB-lite"/>
    </source>
</evidence>
<gene>
    <name evidence="2" type="ORF">DVK44_18235</name>
</gene>